<evidence type="ECO:0000313" key="2">
    <source>
        <dbReference type="EMBL" id="MBD1400110.1"/>
    </source>
</evidence>
<dbReference type="Proteomes" id="UP000632828">
    <property type="component" value="Unassembled WGS sequence"/>
</dbReference>
<dbReference type="EMBL" id="JACWUN010000005">
    <property type="protein sequence ID" value="MBD1400110.1"/>
    <property type="molecule type" value="Genomic_DNA"/>
</dbReference>
<name>A0A8J6UI16_9BACT</name>
<gene>
    <name evidence="2" type="ORF">ICT70_05440</name>
</gene>
<organism evidence="2 3">
    <name type="scientific">Pelovirga terrestris</name>
    <dbReference type="NCBI Taxonomy" id="2771352"/>
    <lineage>
        <taxon>Bacteria</taxon>
        <taxon>Pseudomonadati</taxon>
        <taxon>Thermodesulfobacteriota</taxon>
        <taxon>Desulfuromonadia</taxon>
        <taxon>Geobacterales</taxon>
        <taxon>Geobacteraceae</taxon>
        <taxon>Pelovirga</taxon>
    </lineage>
</organism>
<dbReference type="Pfam" id="PF07238">
    <property type="entry name" value="PilZ"/>
    <property type="match status" value="1"/>
</dbReference>
<sequence length="220" mass="25211">MLMMKCPKCQNYIRSALLAELQVIVCDQCQTQVPVDNVLISSNGFTFERNDLLKRFYRYRKLLDEVIEERNTMSTKGSVSEVSLRSIEKFMSVLQGMMAGARDHYRCEFTRPIQVRLRYLQQECAGSIYNMSMDGACIETAGRNPLPRVNGIITLSFQLPQQDHTHVITGEVCWTQKGESDGNRGHHSGVRFTYLDEPSRAVLWQFISTMAKQKLSAEQK</sequence>
<dbReference type="GO" id="GO:0035438">
    <property type="term" value="F:cyclic-di-GMP binding"/>
    <property type="evidence" value="ECO:0007669"/>
    <property type="project" value="InterPro"/>
</dbReference>
<dbReference type="InterPro" id="IPR009875">
    <property type="entry name" value="PilZ_domain"/>
</dbReference>
<dbReference type="SUPFAM" id="SSF141371">
    <property type="entry name" value="PilZ domain-like"/>
    <property type="match status" value="1"/>
</dbReference>
<dbReference type="AlphaFoldDB" id="A0A8J6UI16"/>
<reference evidence="2" key="1">
    <citation type="submission" date="2020-09" db="EMBL/GenBank/DDBJ databases">
        <title>Pelobacter alkaliphilus sp. nov., a novel anaerobic arsenate-reducing bacterium from terrestrial mud volcano.</title>
        <authorList>
            <person name="Khomyakova M.A."/>
            <person name="Merkel A.Y."/>
            <person name="Slobodkin A.I."/>
        </authorList>
    </citation>
    <scope>NUCLEOTIDE SEQUENCE</scope>
    <source>
        <strain evidence="2">M08fum</strain>
    </source>
</reference>
<protein>
    <submittedName>
        <fullName evidence="2">PilZ domain-containing protein</fullName>
    </submittedName>
</protein>
<proteinExistence type="predicted"/>
<accession>A0A8J6UI16</accession>
<feature type="domain" description="PilZ" evidence="1">
    <location>
        <begin position="102"/>
        <end position="207"/>
    </location>
</feature>
<comment type="caution">
    <text evidence="2">The sequence shown here is derived from an EMBL/GenBank/DDBJ whole genome shotgun (WGS) entry which is preliminary data.</text>
</comment>
<dbReference type="Gene3D" id="2.40.10.220">
    <property type="entry name" value="predicted glycosyltransferase like domains"/>
    <property type="match status" value="1"/>
</dbReference>
<evidence type="ECO:0000313" key="3">
    <source>
        <dbReference type="Proteomes" id="UP000632828"/>
    </source>
</evidence>
<evidence type="ECO:0000259" key="1">
    <source>
        <dbReference type="Pfam" id="PF07238"/>
    </source>
</evidence>
<keyword evidence="3" id="KW-1185">Reference proteome</keyword>